<dbReference type="PANTHER" id="PTHR12526">
    <property type="entry name" value="GLYCOSYLTRANSFERASE"/>
    <property type="match status" value="1"/>
</dbReference>
<dbReference type="InterPro" id="IPR001296">
    <property type="entry name" value="Glyco_trans_1"/>
</dbReference>
<dbReference type="PANTHER" id="PTHR12526:SF510">
    <property type="entry name" value="D-INOSITOL 3-PHOSPHATE GLYCOSYLTRANSFERASE"/>
    <property type="match status" value="1"/>
</dbReference>
<evidence type="ECO:0000256" key="1">
    <source>
        <dbReference type="ARBA" id="ARBA00022676"/>
    </source>
</evidence>
<dbReference type="Proteomes" id="UP000679284">
    <property type="component" value="Chromosome"/>
</dbReference>
<protein>
    <submittedName>
        <fullName evidence="4">Glycosyltransferase</fullName>
    </submittedName>
</protein>
<gene>
    <name evidence="4" type="ORF">GR316_02660</name>
</gene>
<dbReference type="AlphaFoldDB" id="A0A8J8MR99"/>
<feature type="domain" description="Glycosyl transferase family 1" evidence="3">
    <location>
        <begin position="167"/>
        <end position="320"/>
    </location>
</feature>
<name>A0A8J8MR99_9RHOB</name>
<keyword evidence="5" id="KW-1185">Reference proteome</keyword>
<dbReference type="SUPFAM" id="SSF53756">
    <property type="entry name" value="UDP-Glycosyltransferase/glycogen phosphorylase"/>
    <property type="match status" value="1"/>
</dbReference>
<keyword evidence="2" id="KW-0808">Transferase</keyword>
<reference evidence="4" key="1">
    <citation type="submission" date="2020-01" db="EMBL/GenBank/DDBJ databases">
        <authorList>
            <person name="Yang Y."/>
            <person name="Kwon Y.M."/>
        </authorList>
    </citation>
    <scope>NUCLEOTIDE SEQUENCE</scope>
    <source>
        <strain evidence="4">PG104</strain>
    </source>
</reference>
<dbReference type="Gene3D" id="3.40.50.2000">
    <property type="entry name" value="Glycogen Phosphorylase B"/>
    <property type="match status" value="2"/>
</dbReference>
<evidence type="ECO:0000313" key="4">
    <source>
        <dbReference type="EMBL" id="QUS35270.1"/>
    </source>
</evidence>
<dbReference type="EMBL" id="CP047289">
    <property type="protein sequence ID" value="QUS35270.1"/>
    <property type="molecule type" value="Genomic_DNA"/>
</dbReference>
<keyword evidence="1" id="KW-0328">Glycosyltransferase</keyword>
<dbReference type="RefSeq" id="WP_211784515.1">
    <property type="nucleotide sequence ID" value="NZ_CP047289.1"/>
</dbReference>
<accession>A0A8J8MR99</accession>
<evidence type="ECO:0000256" key="2">
    <source>
        <dbReference type="ARBA" id="ARBA00022679"/>
    </source>
</evidence>
<dbReference type="GO" id="GO:0016757">
    <property type="term" value="F:glycosyltransferase activity"/>
    <property type="evidence" value="ECO:0007669"/>
    <property type="project" value="UniProtKB-KW"/>
</dbReference>
<sequence>MTRLVFAYPGDLDLPTGGYAYDRRLIRELRAAGWEVETLALGPGFPFPGPEARAAAEARLSALPDGTTVLIDGLAFGVLDDWALREAGRLAIFALVHHPLALEGGQKADVTAALLRSEHRALSAARGVVVTSPATGREVIRTFRVPEADVTVALPGTDPAPIALGEGDPPHVLSVGTLIPRKAHDVLVAALALNADLPWRATIIGSRTLHPETAEQVEAQIAEAGLGDRIRLVGTVSDTRAVMAGADVFALASRYEGYGMVFAEALAQGLPIVACAGGAVPEVVPASAGILAPPDDVPAFAEALRHILTDRDLRRSLAAGSRAAGAALPSWADTAATIASFIGSRT</sequence>
<dbReference type="Pfam" id="PF00534">
    <property type="entry name" value="Glycos_transf_1"/>
    <property type="match status" value="1"/>
</dbReference>
<dbReference type="CDD" id="cd03801">
    <property type="entry name" value="GT4_PimA-like"/>
    <property type="match status" value="1"/>
</dbReference>
<proteinExistence type="predicted"/>
<evidence type="ECO:0000313" key="5">
    <source>
        <dbReference type="Proteomes" id="UP000679284"/>
    </source>
</evidence>
<dbReference type="KEGG" id="fap:GR316_02660"/>
<evidence type="ECO:0000259" key="3">
    <source>
        <dbReference type="Pfam" id="PF00534"/>
    </source>
</evidence>
<organism evidence="4 5">
    <name type="scientific">Falsirhodobacter algicola</name>
    <dbReference type="NCBI Taxonomy" id="2692330"/>
    <lineage>
        <taxon>Bacteria</taxon>
        <taxon>Pseudomonadati</taxon>
        <taxon>Pseudomonadota</taxon>
        <taxon>Alphaproteobacteria</taxon>
        <taxon>Rhodobacterales</taxon>
        <taxon>Paracoccaceae</taxon>
        <taxon>Falsirhodobacter</taxon>
    </lineage>
</organism>